<feature type="binding site" evidence="11">
    <location>
        <position position="180"/>
    </location>
    <ligand>
        <name>Mg(2+)</name>
        <dbReference type="ChEBI" id="CHEBI:18420"/>
    </ligand>
</feature>
<dbReference type="InterPro" id="IPR009014">
    <property type="entry name" value="Transketo_C/PFOR_II"/>
</dbReference>
<dbReference type="STRING" id="694427.Palpr_0135"/>
<dbReference type="FunFam" id="3.40.50.970:FF:000005">
    <property type="entry name" value="1-deoxy-D-xylulose-5-phosphate synthase"/>
    <property type="match status" value="1"/>
</dbReference>
<dbReference type="Pfam" id="PF13292">
    <property type="entry name" value="DXP_synthase_N"/>
    <property type="match status" value="1"/>
</dbReference>
<evidence type="ECO:0000256" key="11">
    <source>
        <dbReference type="HAMAP-Rule" id="MF_00315"/>
    </source>
</evidence>
<dbReference type="GO" id="GO:0000287">
    <property type="term" value="F:magnesium ion binding"/>
    <property type="evidence" value="ECO:0007669"/>
    <property type="project" value="UniProtKB-UniRule"/>
</dbReference>
<comment type="similarity">
    <text evidence="2 11">Belongs to the transketolase family. DXPS subfamily.</text>
</comment>
<dbReference type="FunFam" id="3.40.50.920:FF:000002">
    <property type="entry name" value="1-deoxy-D-xylulose-5-phosphate synthase"/>
    <property type="match status" value="1"/>
</dbReference>
<evidence type="ECO:0000256" key="3">
    <source>
        <dbReference type="ARBA" id="ARBA00011738"/>
    </source>
</evidence>
<dbReference type="GO" id="GO:0009228">
    <property type="term" value="P:thiamine biosynthetic process"/>
    <property type="evidence" value="ECO:0007669"/>
    <property type="project" value="UniProtKB-UniRule"/>
</dbReference>
<evidence type="ECO:0000256" key="7">
    <source>
        <dbReference type="ARBA" id="ARBA00022977"/>
    </source>
</evidence>
<keyword evidence="4 11" id="KW-0808">Transferase</keyword>
<evidence type="ECO:0000256" key="5">
    <source>
        <dbReference type="ARBA" id="ARBA00022723"/>
    </source>
</evidence>
<name>E4T0D8_PALPW</name>
<dbReference type="GO" id="GO:0019288">
    <property type="term" value="P:isopentenyl diphosphate biosynthetic process, methylerythritol 4-phosphate pathway"/>
    <property type="evidence" value="ECO:0007669"/>
    <property type="project" value="TreeGrafter"/>
</dbReference>
<evidence type="ECO:0000256" key="10">
    <source>
        <dbReference type="ARBA" id="ARBA00055605"/>
    </source>
</evidence>
<dbReference type="PANTHER" id="PTHR43322:SF5">
    <property type="entry name" value="1-DEOXY-D-XYLULOSE-5-PHOSPHATE SYNTHASE, CHLOROPLASTIC"/>
    <property type="match status" value="1"/>
</dbReference>
<dbReference type="Pfam" id="PF02779">
    <property type="entry name" value="Transket_pyr"/>
    <property type="match status" value="1"/>
</dbReference>
<dbReference type="UniPathway" id="UPA00064">
    <property type="reaction ID" value="UER00091"/>
</dbReference>
<comment type="cofactor">
    <cofactor evidence="11">
        <name>thiamine diphosphate</name>
        <dbReference type="ChEBI" id="CHEBI:58937"/>
    </cofactor>
    <text evidence="11">Binds 1 thiamine pyrophosphate per subunit.</text>
</comment>
<dbReference type="SUPFAM" id="SSF52922">
    <property type="entry name" value="TK C-terminal domain-like"/>
    <property type="match status" value="1"/>
</dbReference>
<reference key="1">
    <citation type="submission" date="2010-11" db="EMBL/GenBank/DDBJ databases">
        <title>The complete genome of Paludibacter propionicigenes DSM 17365.</title>
        <authorList>
            <consortium name="US DOE Joint Genome Institute (JGI-PGF)"/>
            <person name="Lucas S."/>
            <person name="Copeland A."/>
            <person name="Lapidus A."/>
            <person name="Bruce D."/>
            <person name="Goodwin L."/>
            <person name="Pitluck S."/>
            <person name="Kyrpides N."/>
            <person name="Mavromatis K."/>
            <person name="Ivanova N."/>
            <person name="Munk A.C."/>
            <person name="Brettin T."/>
            <person name="Detter J.C."/>
            <person name="Han C."/>
            <person name="Tapia R."/>
            <person name="Land M."/>
            <person name="Hauser L."/>
            <person name="Markowitz V."/>
            <person name="Cheng J.-F."/>
            <person name="Hugenholtz P."/>
            <person name="Woyke T."/>
            <person name="Wu D."/>
            <person name="Gronow S."/>
            <person name="Wellnitz S."/>
            <person name="Brambilla E."/>
            <person name="Klenk H.-P."/>
            <person name="Eisen J.A."/>
        </authorList>
    </citation>
    <scope>NUCLEOTIDE SEQUENCE</scope>
    <source>
        <strain>WB4</strain>
    </source>
</reference>
<evidence type="ECO:0000259" key="12">
    <source>
        <dbReference type="SMART" id="SM00861"/>
    </source>
</evidence>
<feature type="binding site" evidence="11">
    <location>
        <begin position="119"/>
        <end position="121"/>
    </location>
    <ligand>
        <name>thiamine diphosphate</name>
        <dbReference type="ChEBI" id="CHEBI:58937"/>
    </ligand>
</feature>
<protein>
    <recommendedName>
        <fullName evidence="11">1-deoxy-D-xylulose-5-phosphate synthase</fullName>
        <ecNumber evidence="11">2.2.1.7</ecNumber>
    </recommendedName>
    <alternativeName>
        <fullName evidence="11">1-deoxyxylulose-5-phosphate synthase</fullName>
        <shortName evidence="11">DXP synthase</shortName>
        <shortName evidence="11">DXPS</shortName>
    </alternativeName>
</protein>
<evidence type="ECO:0000256" key="9">
    <source>
        <dbReference type="ARBA" id="ARBA00023229"/>
    </source>
</evidence>
<keyword evidence="8 11" id="KW-0786">Thiamine pyrophosphate</keyword>
<dbReference type="InterPro" id="IPR005475">
    <property type="entry name" value="Transketolase-like_Pyr-bd"/>
</dbReference>
<dbReference type="PANTHER" id="PTHR43322">
    <property type="entry name" value="1-D-DEOXYXYLULOSE 5-PHOSPHATE SYNTHASE-RELATED"/>
    <property type="match status" value="1"/>
</dbReference>
<evidence type="ECO:0000313" key="13">
    <source>
        <dbReference type="EMBL" id="ADQ78297.1"/>
    </source>
</evidence>
<keyword evidence="6 11" id="KW-0460">Magnesium</keyword>
<feature type="binding site" evidence="11">
    <location>
        <position position="377"/>
    </location>
    <ligand>
        <name>thiamine diphosphate</name>
        <dbReference type="ChEBI" id="CHEBI:58937"/>
    </ligand>
</feature>
<dbReference type="Gene3D" id="3.40.50.920">
    <property type="match status" value="1"/>
</dbReference>
<dbReference type="CDD" id="cd02007">
    <property type="entry name" value="TPP_DXS"/>
    <property type="match status" value="1"/>
</dbReference>
<evidence type="ECO:0000256" key="2">
    <source>
        <dbReference type="ARBA" id="ARBA00011081"/>
    </source>
</evidence>
<organism evidence="13 14">
    <name type="scientific">Paludibacter propionicigenes (strain DSM 17365 / JCM 13257 / WB4)</name>
    <dbReference type="NCBI Taxonomy" id="694427"/>
    <lineage>
        <taxon>Bacteria</taxon>
        <taxon>Pseudomonadati</taxon>
        <taxon>Bacteroidota</taxon>
        <taxon>Bacteroidia</taxon>
        <taxon>Bacteroidales</taxon>
        <taxon>Paludibacteraceae</taxon>
        <taxon>Paludibacter</taxon>
    </lineage>
</organism>
<dbReference type="SMART" id="SM00861">
    <property type="entry name" value="Transket_pyr"/>
    <property type="match status" value="1"/>
</dbReference>
<comment type="subunit">
    <text evidence="3 11">Homodimer.</text>
</comment>
<dbReference type="HAMAP" id="MF_00315">
    <property type="entry name" value="DXP_synth"/>
    <property type="match status" value="1"/>
</dbReference>
<evidence type="ECO:0000256" key="4">
    <source>
        <dbReference type="ARBA" id="ARBA00022679"/>
    </source>
</evidence>
<dbReference type="eggNOG" id="COG1154">
    <property type="taxonomic scope" value="Bacteria"/>
</dbReference>
<feature type="binding site" evidence="11">
    <location>
        <position position="180"/>
    </location>
    <ligand>
        <name>thiamine diphosphate</name>
        <dbReference type="ChEBI" id="CHEBI:58937"/>
    </ligand>
</feature>
<comment type="cofactor">
    <cofactor evidence="11">
        <name>Mg(2+)</name>
        <dbReference type="ChEBI" id="CHEBI:18420"/>
    </cofactor>
    <text evidence="11">Binds 1 Mg(2+) ion per subunit.</text>
</comment>
<dbReference type="InterPro" id="IPR033248">
    <property type="entry name" value="Transketolase_C"/>
</dbReference>
<dbReference type="GO" id="GO:0030976">
    <property type="term" value="F:thiamine pyrophosphate binding"/>
    <property type="evidence" value="ECO:0007669"/>
    <property type="project" value="UniProtKB-UniRule"/>
</dbReference>
<dbReference type="GO" id="GO:0008661">
    <property type="term" value="F:1-deoxy-D-xylulose-5-phosphate synthase activity"/>
    <property type="evidence" value="ECO:0007669"/>
    <property type="project" value="UniProtKB-UniRule"/>
</dbReference>
<dbReference type="OrthoDB" id="9803371at2"/>
<dbReference type="PROSITE" id="PS00802">
    <property type="entry name" value="TRANSKETOLASE_2"/>
    <property type="match status" value="1"/>
</dbReference>
<dbReference type="NCBIfam" id="TIGR00204">
    <property type="entry name" value="dxs"/>
    <property type="match status" value="1"/>
</dbReference>
<proteinExistence type="inferred from homology"/>
<keyword evidence="9 11" id="KW-0414">Isoprene biosynthesis</keyword>
<feature type="binding site" evidence="11">
    <location>
        <begin position="152"/>
        <end position="153"/>
    </location>
    <ligand>
        <name>thiamine diphosphate</name>
        <dbReference type="ChEBI" id="CHEBI:58937"/>
    </ligand>
</feature>
<dbReference type="AlphaFoldDB" id="E4T0D8"/>
<dbReference type="GO" id="GO:0005829">
    <property type="term" value="C:cytosol"/>
    <property type="evidence" value="ECO:0007669"/>
    <property type="project" value="TreeGrafter"/>
</dbReference>
<keyword evidence="5 11" id="KW-0479">Metal-binding</keyword>
<dbReference type="SUPFAM" id="SSF52518">
    <property type="entry name" value="Thiamin diphosphate-binding fold (THDP-binding)"/>
    <property type="match status" value="2"/>
</dbReference>
<dbReference type="CDD" id="cd07033">
    <property type="entry name" value="TPP_PYR_DXS_TK_like"/>
    <property type="match status" value="1"/>
</dbReference>
<accession>E4T0D8</accession>
<dbReference type="EMBL" id="CP002345">
    <property type="protein sequence ID" value="ADQ78297.1"/>
    <property type="molecule type" value="Genomic_DNA"/>
</dbReference>
<evidence type="ECO:0000256" key="8">
    <source>
        <dbReference type="ARBA" id="ARBA00023052"/>
    </source>
</evidence>
<comment type="catalytic activity">
    <reaction evidence="11">
        <text>D-glyceraldehyde 3-phosphate + pyruvate + H(+) = 1-deoxy-D-xylulose 5-phosphate + CO2</text>
        <dbReference type="Rhea" id="RHEA:12605"/>
        <dbReference type="ChEBI" id="CHEBI:15361"/>
        <dbReference type="ChEBI" id="CHEBI:15378"/>
        <dbReference type="ChEBI" id="CHEBI:16526"/>
        <dbReference type="ChEBI" id="CHEBI:57792"/>
        <dbReference type="ChEBI" id="CHEBI:59776"/>
        <dbReference type="EC" id="2.2.1.7"/>
    </reaction>
</comment>
<dbReference type="InterPro" id="IPR029061">
    <property type="entry name" value="THDP-binding"/>
</dbReference>
<keyword evidence="7 11" id="KW-0784">Thiamine biosynthesis</keyword>
<comment type="function">
    <text evidence="10 11">Catalyzes the acyloin condensation reaction between C atoms 2 and 3 of pyruvate and glyceraldehyde 3-phosphate to yield 1-deoxy-D-xylulose-5-phosphate (DXP).</text>
</comment>
<evidence type="ECO:0000313" key="14">
    <source>
        <dbReference type="Proteomes" id="UP000008718"/>
    </source>
</evidence>
<gene>
    <name evidence="11" type="primary">dxs</name>
    <name evidence="13" type="ordered locus">Palpr_0135</name>
</gene>
<dbReference type="GO" id="GO:0016114">
    <property type="term" value="P:terpenoid biosynthetic process"/>
    <property type="evidence" value="ECO:0007669"/>
    <property type="project" value="UniProtKB-UniRule"/>
</dbReference>
<evidence type="ECO:0000256" key="1">
    <source>
        <dbReference type="ARBA" id="ARBA00004980"/>
    </source>
</evidence>
<dbReference type="InterPro" id="IPR020826">
    <property type="entry name" value="Transketolase_BS"/>
</dbReference>
<keyword evidence="14" id="KW-1185">Reference proteome</keyword>
<dbReference type="Pfam" id="PF02780">
    <property type="entry name" value="Transketolase_C"/>
    <property type="match status" value="1"/>
</dbReference>
<feature type="binding site" evidence="11">
    <location>
        <position position="292"/>
    </location>
    <ligand>
        <name>thiamine diphosphate</name>
        <dbReference type="ChEBI" id="CHEBI:58937"/>
    </ligand>
</feature>
<reference evidence="13 14" key="2">
    <citation type="journal article" date="2011" name="Stand. Genomic Sci.">
        <title>Complete genome sequence of Paludibacter propionicigenes type strain (WB4).</title>
        <authorList>
            <person name="Gronow S."/>
            <person name="Munk C."/>
            <person name="Lapidus A."/>
            <person name="Nolan M."/>
            <person name="Lucas S."/>
            <person name="Hammon N."/>
            <person name="Deshpande S."/>
            <person name="Cheng J.F."/>
            <person name="Tapia R."/>
            <person name="Han C."/>
            <person name="Goodwin L."/>
            <person name="Pitluck S."/>
            <person name="Liolios K."/>
            <person name="Ivanova N."/>
            <person name="Mavromatis K."/>
            <person name="Mikhailova N."/>
            <person name="Pati A."/>
            <person name="Chen A."/>
            <person name="Palaniappan K."/>
            <person name="Land M."/>
            <person name="Hauser L."/>
            <person name="Chang Y.J."/>
            <person name="Jeffries C.D."/>
            <person name="Brambilla E."/>
            <person name="Rohde M."/>
            <person name="Goker M."/>
            <person name="Detter J.C."/>
            <person name="Woyke T."/>
            <person name="Bristow J."/>
            <person name="Eisen J.A."/>
            <person name="Markowitz V."/>
            <person name="Hugenholtz P."/>
            <person name="Kyrpides N.C."/>
            <person name="Klenk H.P."/>
        </authorList>
    </citation>
    <scope>NUCLEOTIDE SEQUENCE [LARGE SCALE GENOMIC DNA]</scope>
    <source>
        <strain evidence="14">DSM 17365 / JCM 13257 / WB4</strain>
    </source>
</reference>
<sequence length="646" mass="71891">MEKKDYQYINHINSPIDLKAISRNELPAVCDDLRQFIIDEVSKNPGHLGSNLGVVELTVAIHYVFDTPHDRIIWDVGHQAYGHKILTGRRDQFYTNRQFKGLCGFPTPKESEYDSFGVGHSSTSISAALGMSVASLLKEEKNRNVVAVIGDGAMTGGLAFEGLNNASVNKNNLLIILNDNQMAIDPVQGGFTQYLVDITTSRTYNKIRFRAANLLKKMNIITDNNIQRITKFNNSVKATLSNQNNIFEGMNIRYFGPVDGHDVDGLVRIMSEIKNFKGPKVLHVITKKGKGYEPAEKSATVWHAPGKFNVETGERNTCVPNNPTPPLFQDVFGKTLLKLALSNEKIMGITPAMPSGCSMTFMQQELPDRVFDVGIAEGHAVTFSAGMAKEGLLPFCNIYSSFMQRAYDNVIHDVALQNLNVVFCLDRAGIVGSDGATHHGLFDLAYMRCIPNMTIAAPRNEIELRNLMYTAQQPDMGPFVIRYPRGKGTIVDWRQPMRALEIAKGECLKEGEDLAILTIGTMATNAQKAIEQMENEWEISVAHYDIRFLKPIDEAMLHEIGKKFKQIVTIEDGVIQGGFGSAVLEFMSEHNYTPRLKRLGIPDSFVEHGTPEELYNMLGLDAEGIAKSITDWIGCSKNLKHEKLKV</sequence>
<dbReference type="Proteomes" id="UP000008718">
    <property type="component" value="Chromosome"/>
</dbReference>
<dbReference type="EC" id="2.2.1.7" evidence="11"/>
<comment type="pathway">
    <text evidence="1 11">Metabolic intermediate biosynthesis; 1-deoxy-D-xylulose 5-phosphate biosynthesis; 1-deoxy-D-xylulose 5-phosphate from D-glyceraldehyde 3-phosphate and pyruvate: step 1/1.</text>
</comment>
<evidence type="ECO:0000256" key="6">
    <source>
        <dbReference type="ARBA" id="ARBA00022842"/>
    </source>
</evidence>
<dbReference type="Gene3D" id="3.40.50.970">
    <property type="match status" value="2"/>
</dbReference>
<dbReference type="KEGG" id="ppn:Palpr_0135"/>
<feature type="binding site" evidence="11">
    <location>
        <position position="151"/>
    </location>
    <ligand>
        <name>Mg(2+)</name>
        <dbReference type="ChEBI" id="CHEBI:18420"/>
    </ligand>
</feature>
<feature type="domain" description="Transketolase-like pyrimidine-binding" evidence="12">
    <location>
        <begin position="326"/>
        <end position="491"/>
    </location>
</feature>
<dbReference type="HOGENOM" id="CLU_009227_1_4_10"/>
<dbReference type="NCBIfam" id="NF003933">
    <property type="entry name" value="PRK05444.2-2"/>
    <property type="match status" value="1"/>
</dbReference>
<feature type="binding site" evidence="11">
    <location>
        <position position="78"/>
    </location>
    <ligand>
        <name>thiamine diphosphate</name>
        <dbReference type="ChEBI" id="CHEBI:58937"/>
    </ligand>
</feature>
<dbReference type="InterPro" id="IPR005477">
    <property type="entry name" value="Dxylulose-5-P_synthase"/>
</dbReference>